<gene>
    <name evidence="1" type="ORF">Q9L58_010987</name>
</gene>
<feature type="non-terminal residue" evidence="1">
    <location>
        <position position="191"/>
    </location>
</feature>
<dbReference type="PANTHER" id="PTHR43861:SF6">
    <property type="entry name" value="METHYLTRANSFERASE TYPE 11"/>
    <property type="match status" value="1"/>
</dbReference>
<dbReference type="Proteomes" id="UP001447188">
    <property type="component" value="Unassembled WGS sequence"/>
</dbReference>
<comment type="caution">
    <text evidence="1">The sequence shown here is derived from an EMBL/GenBank/DDBJ whole genome shotgun (WGS) entry which is preliminary data.</text>
</comment>
<dbReference type="Gene3D" id="3.40.50.150">
    <property type="entry name" value="Vaccinia Virus protein VP39"/>
    <property type="match status" value="1"/>
</dbReference>
<sequence>MTCYLCHHPEERKRKGSVRDDPSLDIVECVNCGLVGLASTRHIQDGHYEESGMHGGTPPSMATWLRETQRDDSRRFEMLETSIVNRKVLDFGCGAGGFLKKVQAIAGEVAGVELEQRVHAHWGDELPLYRSLDDAGAGYDLITAFHVVEHLSDPRSMLRELSTHLKTGGRLVVEVPSSEDALLTLFDNDAF</sequence>
<organism evidence="1 2">
    <name type="scientific">Discina gigas</name>
    <dbReference type="NCBI Taxonomy" id="1032678"/>
    <lineage>
        <taxon>Eukaryota</taxon>
        <taxon>Fungi</taxon>
        <taxon>Dikarya</taxon>
        <taxon>Ascomycota</taxon>
        <taxon>Pezizomycotina</taxon>
        <taxon>Pezizomycetes</taxon>
        <taxon>Pezizales</taxon>
        <taxon>Discinaceae</taxon>
        <taxon>Discina</taxon>
    </lineage>
</organism>
<evidence type="ECO:0000313" key="2">
    <source>
        <dbReference type="Proteomes" id="UP001447188"/>
    </source>
</evidence>
<evidence type="ECO:0008006" key="3">
    <source>
        <dbReference type="Google" id="ProtNLM"/>
    </source>
</evidence>
<dbReference type="Pfam" id="PF13489">
    <property type="entry name" value="Methyltransf_23"/>
    <property type="match status" value="1"/>
</dbReference>
<protein>
    <recommendedName>
        <fullName evidence="3">Methyltransferase</fullName>
    </recommendedName>
</protein>
<dbReference type="SUPFAM" id="SSF53335">
    <property type="entry name" value="S-adenosyl-L-methionine-dependent methyltransferases"/>
    <property type="match status" value="1"/>
</dbReference>
<dbReference type="PANTHER" id="PTHR43861">
    <property type="entry name" value="TRANS-ACONITATE 2-METHYLTRANSFERASE-RELATED"/>
    <property type="match status" value="1"/>
</dbReference>
<dbReference type="InterPro" id="IPR029063">
    <property type="entry name" value="SAM-dependent_MTases_sf"/>
</dbReference>
<reference evidence="1 2" key="1">
    <citation type="submission" date="2024-02" db="EMBL/GenBank/DDBJ databases">
        <title>Discinaceae phylogenomics.</title>
        <authorList>
            <person name="Dirks A.C."/>
            <person name="James T.Y."/>
        </authorList>
    </citation>
    <scope>NUCLEOTIDE SEQUENCE [LARGE SCALE GENOMIC DNA]</scope>
    <source>
        <strain evidence="1 2">ACD0624</strain>
    </source>
</reference>
<dbReference type="EMBL" id="JBBBZM010001035">
    <property type="protein sequence ID" value="KAL0630167.1"/>
    <property type="molecule type" value="Genomic_DNA"/>
</dbReference>
<evidence type="ECO:0000313" key="1">
    <source>
        <dbReference type="EMBL" id="KAL0630167.1"/>
    </source>
</evidence>
<name>A0ABR3G2I5_9PEZI</name>
<dbReference type="CDD" id="cd02440">
    <property type="entry name" value="AdoMet_MTases"/>
    <property type="match status" value="1"/>
</dbReference>
<proteinExistence type="predicted"/>
<accession>A0ABR3G2I5</accession>
<keyword evidence="2" id="KW-1185">Reference proteome</keyword>